<organism evidence="2 3">
    <name type="scientific">Pirellulimonas nuda</name>
    <dbReference type="NCBI Taxonomy" id="2528009"/>
    <lineage>
        <taxon>Bacteria</taxon>
        <taxon>Pseudomonadati</taxon>
        <taxon>Planctomycetota</taxon>
        <taxon>Planctomycetia</taxon>
        <taxon>Pirellulales</taxon>
        <taxon>Lacipirellulaceae</taxon>
        <taxon>Pirellulimonas</taxon>
    </lineage>
</organism>
<feature type="transmembrane region" description="Helical" evidence="1">
    <location>
        <begin position="30"/>
        <end position="47"/>
    </location>
</feature>
<dbReference type="RefSeq" id="WP_145280277.1">
    <property type="nucleotide sequence ID" value="NZ_CP036291.1"/>
</dbReference>
<evidence type="ECO:0000313" key="2">
    <source>
        <dbReference type="EMBL" id="QDU86762.1"/>
    </source>
</evidence>
<proteinExistence type="predicted"/>
<gene>
    <name evidence="2" type="ORF">Pla175_01120</name>
</gene>
<reference evidence="2 3" key="1">
    <citation type="submission" date="2019-02" db="EMBL/GenBank/DDBJ databases">
        <title>Deep-cultivation of Planctomycetes and their phenomic and genomic characterization uncovers novel biology.</title>
        <authorList>
            <person name="Wiegand S."/>
            <person name="Jogler M."/>
            <person name="Boedeker C."/>
            <person name="Pinto D."/>
            <person name="Vollmers J."/>
            <person name="Rivas-Marin E."/>
            <person name="Kohn T."/>
            <person name="Peeters S.H."/>
            <person name="Heuer A."/>
            <person name="Rast P."/>
            <person name="Oberbeckmann S."/>
            <person name="Bunk B."/>
            <person name="Jeske O."/>
            <person name="Meyerdierks A."/>
            <person name="Storesund J.E."/>
            <person name="Kallscheuer N."/>
            <person name="Luecker S."/>
            <person name="Lage O.M."/>
            <person name="Pohl T."/>
            <person name="Merkel B.J."/>
            <person name="Hornburger P."/>
            <person name="Mueller R.-W."/>
            <person name="Bruemmer F."/>
            <person name="Labrenz M."/>
            <person name="Spormann A.M."/>
            <person name="Op den Camp H."/>
            <person name="Overmann J."/>
            <person name="Amann R."/>
            <person name="Jetten M.S.M."/>
            <person name="Mascher T."/>
            <person name="Medema M.H."/>
            <person name="Devos D.P."/>
            <person name="Kaster A.-K."/>
            <person name="Ovreas L."/>
            <person name="Rohde M."/>
            <person name="Galperin M.Y."/>
            <person name="Jogler C."/>
        </authorList>
    </citation>
    <scope>NUCLEOTIDE SEQUENCE [LARGE SCALE GENOMIC DNA]</scope>
    <source>
        <strain evidence="2 3">Pla175</strain>
    </source>
</reference>
<keyword evidence="1" id="KW-1133">Transmembrane helix</keyword>
<evidence type="ECO:0000256" key="1">
    <source>
        <dbReference type="SAM" id="Phobius"/>
    </source>
</evidence>
<keyword evidence="3" id="KW-1185">Reference proteome</keyword>
<accession>A0A518D5K7</accession>
<dbReference type="Proteomes" id="UP000317429">
    <property type="component" value="Chromosome"/>
</dbReference>
<keyword evidence="1" id="KW-0812">Transmembrane</keyword>
<dbReference type="AlphaFoldDB" id="A0A518D5K7"/>
<evidence type="ECO:0000313" key="3">
    <source>
        <dbReference type="Proteomes" id="UP000317429"/>
    </source>
</evidence>
<protein>
    <submittedName>
        <fullName evidence="2">Uncharacterized protein</fullName>
    </submittedName>
</protein>
<sequence length="63" mass="6991">MPMTLADATFALLPFAQILNEEEKSESYSLSWALIMLCIVLGMLATFRPIKRASKLKKGASED</sequence>
<name>A0A518D5K7_9BACT</name>
<dbReference type="EMBL" id="CP036291">
    <property type="protein sequence ID" value="QDU86762.1"/>
    <property type="molecule type" value="Genomic_DNA"/>
</dbReference>
<keyword evidence="1" id="KW-0472">Membrane</keyword>
<dbReference type="KEGG" id="pnd:Pla175_01120"/>